<evidence type="ECO:0000256" key="6">
    <source>
        <dbReference type="ARBA" id="ARBA00023163"/>
    </source>
</evidence>
<comment type="subcellular location">
    <subcellularLocation>
        <location evidence="8">Nucleus</location>
    </subcellularLocation>
</comment>
<evidence type="ECO:0000256" key="9">
    <source>
        <dbReference type="SAM" id="MobiDB-lite"/>
    </source>
</evidence>
<dbReference type="PROSITE" id="PS50884">
    <property type="entry name" value="ZF_DOF_2"/>
    <property type="match status" value="1"/>
</dbReference>
<evidence type="ECO:0000256" key="4">
    <source>
        <dbReference type="ARBA" id="ARBA00023015"/>
    </source>
</evidence>
<keyword evidence="12" id="KW-1185">Reference proteome</keyword>
<dbReference type="PROSITE" id="PS01361">
    <property type="entry name" value="ZF_DOF_1"/>
    <property type="match status" value="1"/>
</dbReference>
<dbReference type="GO" id="GO:0005634">
    <property type="term" value="C:nucleus"/>
    <property type="evidence" value="ECO:0007669"/>
    <property type="project" value="UniProtKB-SubCell"/>
</dbReference>
<evidence type="ECO:0000256" key="1">
    <source>
        <dbReference type="ARBA" id="ARBA00022723"/>
    </source>
</evidence>
<dbReference type="AlphaFoldDB" id="A0A067KYL1"/>
<keyword evidence="3" id="KW-0862">Zinc</keyword>
<feature type="compositionally biased region" description="Polar residues" evidence="9">
    <location>
        <begin position="108"/>
        <end position="118"/>
    </location>
</feature>
<feature type="compositionally biased region" description="Basic and acidic residues" evidence="9">
    <location>
        <begin position="120"/>
        <end position="130"/>
    </location>
</feature>
<feature type="compositionally biased region" description="Basic and acidic residues" evidence="9">
    <location>
        <begin position="251"/>
        <end position="267"/>
    </location>
</feature>
<dbReference type="Pfam" id="PF02701">
    <property type="entry name" value="Zn_ribbon_Dof"/>
    <property type="match status" value="1"/>
</dbReference>
<evidence type="ECO:0000256" key="8">
    <source>
        <dbReference type="PROSITE-ProRule" id="PRU00071"/>
    </source>
</evidence>
<evidence type="ECO:0000256" key="5">
    <source>
        <dbReference type="ARBA" id="ARBA00023125"/>
    </source>
</evidence>
<evidence type="ECO:0000313" key="12">
    <source>
        <dbReference type="Proteomes" id="UP000027138"/>
    </source>
</evidence>
<sequence>MSNSAIKLFGKTIPLPLYHHKDLSSSSSSSSDEDCPDSDSTSSLENKTAKEQQQHQELNKERSAKETTNDKQENSTADDSKQKETTTSSDNNEKPKTSTAETEKESSNNKNGEQSETSDSQEKPLKKPDKILPCPRCNSMDTKFCYFNNYNVNQPRHFCKNCQRYWTAGGTMRNVPVGAGRRKNKNTSASNYRHIMVSEAFKLAQVGNSTTNSTVLNFGSSADSTLYESVASVLNLSDQTSNNLRNGYKPNRTEHRIHGSENGDDRLSGSSITVSTPSEKVISNCNMQETVPYASGQVACFPGPQWPCPWNSTPYCHSGFPVSFYPAPPYWGCSVPNPWNLASLNPCATPSSNPGSALGKHSREGNIILNSNNVEDGSRESDCSERNALVPKTLRIDHLNEAAESSIWTTLGIKSEKSNFNGGGLFQGFQSKNIEERNYINADKSSVLQANPAALSRSLKFQEST</sequence>
<name>A0A067KYL1_JATCU</name>
<dbReference type="GO" id="GO:0008270">
    <property type="term" value="F:zinc ion binding"/>
    <property type="evidence" value="ECO:0007669"/>
    <property type="project" value="UniProtKB-KW"/>
</dbReference>
<dbReference type="OrthoDB" id="1927254at2759"/>
<accession>A0A067KYL1</accession>
<evidence type="ECO:0000256" key="7">
    <source>
        <dbReference type="ARBA" id="ARBA00023242"/>
    </source>
</evidence>
<dbReference type="GO" id="GO:0003677">
    <property type="term" value="F:DNA binding"/>
    <property type="evidence" value="ECO:0007669"/>
    <property type="project" value="UniProtKB-UniRule"/>
</dbReference>
<keyword evidence="7 8" id="KW-0539">Nucleus</keyword>
<keyword evidence="6" id="KW-0804">Transcription</keyword>
<keyword evidence="1" id="KW-0479">Metal-binding</keyword>
<dbReference type="InterPro" id="IPR003851">
    <property type="entry name" value="Znf_Dof"/>
</dbReference>
<reference evidence="11 12" key="1">
    <citation type="journal article" date="2014" name="PLoS ONE">
        <title>Global Analysis of Gene Expression Profiles in Physic Nut (Jatropha curcas L.) Seedlings Exposed to Salt Stress.</title>
        <authorList>
            <person name="Zhang L."/>
            <person name="Zhang C."/>
            <person name="Wu P."/>
            <person name="Chen Y."/>
            <person name="Li M."/>
            <person name="Jiang H."/>
            <person name="Wu G."/>
        </authorList>
    </citation>
    <scope>NUCLEOTIDE SEQUENCE [LARGE SCALE GENOMIC DNA]</scope>
    <source>
        <strain evidence="12">cv. GZQX0401</strain>
        <tissue evidence="11">Young leaves</tissue>
    </source>
</reference>
<dbReference type="GO" id="GO:0003700">
    <property type="term" value="F:DNA-binding transcription factor activity"/>
    <property type="evidence" value="ECO:0007669"/>
    <property type="project" value="InterPro"/>
</dbReference>
<dbReference type="PANTHER" id="PTHR31089">
    <property type="entry name" value="CYCLIC DOF FACTOR 2"/>
    <property type="match status" value="1"/>
</dbReference>
<evidence type="ECO:0000256" key="3">
    <source>
        <dbReference type="ARBA" id="ARBA00022833"/>
    </source>
</evidence>
<keyword evidence="4" id="KW-0805">Transcription regulation</keyword>
<organism evidence="11 12">
    <name type="scientific">Jatropha curcas</name>
    <name type="common">Barbados nut</name>
    <dbReference type="NCBI Taxonomy" id="180498"/>
    <lineage>
        <taxon>Eukaryota</taxon>
        <taxon>Viridiplantae</taxon>
        <taxon>Streptophyta</taxon>
        <taxon>Embryophyta</taxon>
        <taxon>Tracheophyta</taxon>
        <taxon>Spermatophyta</taxon>
        <taxon>Magnoliopsida</taxon>
        <taxon>eudicotyledons</taxon>
        <taxon>Gunneridae</taxon>
        <taxon>Pentapetalae</taxon>
        <taxon>rosids</taxon>
        <taxon>fabids</taxon>
        <taxon>Malpighiales</taxon>
        <taxon>Euphorbiaceae</taxon>
        <taxon>Crotonoideae</taxon>
        <taxon>Jatropheae</taxon>
        <taxon>Jatropha</taxon>
    </lineage>
</organism>
<keyword evidence="2 8" id="KW-0863">Zinc-finger</keyword>
<gene>
    <name evidence="11" type="ORF">JCGZ_15619</name>
</gene>
<dbReference type="Proteomes" id="UP000027138">
    <property type="component" value="Unassembled WGS sequence"/>
</dbReference>
<feature type="region of interest" description="Disordered" evidence="9">
    <location>
        <begin position="242"/>
        <end position="270"/>
    </location>
</feature>
<proteinExistence type="predicted"/>
<evidence type="ECO:0000256" key="2">
    <source>
        <dbReference type="ARBA" id="ARBA00022771"/>
    </source>
</evidence>
<evidence type="ECO:0000313" key="11">
    <source>
        <dbReference type="EMBL" id="KDP41212.1"/>
    </source>
</evidence>
<evidence type="ECO:0000259" key="10">
    <source>
        <dbReference type="PROSITE" id="PS50884"/>
    </source>
</evidence>
<keyword evidence="5 8" id="KW-0238">DNA-binding</keyword>
<feature type="compositionally biased region" description="Basic and acidic residues" evidence="9">
    <location>
        <begin position="47"/>
        <end position="84"/>
    </location>
</feature>
<dbReference type="STRING" id="180498.A0A067KYL1"/>
<dbReference type="KEGG" id="jcu:105630455"/>
<dbReference type="InterPro" id="IPR045174">
    <property type="entry name" value="Dof"/>
</dbReference>
<feature type="domain" description="Dof-type" evidence="10">
    <location>
        <begin position="132"/>
        <end position="186"/>
    </location>
</feature>
<dbReference type="PANTHER" id="PTHR31089:SF78">
    <property type="entry name" value="CYCLIC DOF FACTOR 5"/>
    <property type="match status" value="1"/>
</dbReference>
<protein>
    <recommendedName>
        <fullName evidence="10">Dof-type domain-containing protein</fullName>
    </recommendedName>
</protein>
<dbReference type="EMBL" id="KK914318">
    <property type="protein sequence ID" value="KDP41212.1"/>
    <property type="molecule type" value="Genomic_DNA"/>
</dbReference>
<feature type="compositionally biased region" description="Basic and acidic residues" evidence="9">
    <location>
        <begin position="91"/>
        <end position="107"/>
    </location>
</feature>
<feature type="region of interest" description="Disordered" evidence="9">
    <location>
        <begin position="1"/>
        <end position="133"/>
    </location>
</feature>